<evidence type="ECO:0000256" key="3">
    <source>
        <dbReference type="ARBA" id="ARBA00023160"/>
    </source>
</evidence>
<keyword evidence="4" id="KW-0067">ATP-binding</keyword>
<dbReference type="AlphaFoldDB" id="A0A916ZQB9"/>
<dbReference type="NCBIfam" id="TIGR00515">
    <property type="entry name" value="accD"/>
    <property type="match status" value="1"/>
</dbReference>
<dbReference type="GO" id="GO:0005524">
    <property type="term" value="F:ATP binding"/>
    <property type="evidence" value="ECO:0007669"/>
    <property type="project" value="UniProtKB-KW"/>
</dbReference>
<dbReference type="InterPro" id="IPR034733">
    <property type="entry name" value="AcCoA_carboxyl_beta"/>
</dbReference>
<accession>A0A916ZQB9</accession>
<comment type="caution">
    <text evidence="4">Lacks conserved residue(s) required for the propagation of feature annotation.</text>
</comment>
<sequence length="285" mass="31732">MAWFKRKQKGIQTTTEEKKDTPKGLWYKSPTGKIVDAEQLAKNYYVSPEDGYHVRIGSKEYFEILFDDNTFTELEKDLKSKDPLKFEDTKKYKDRLKQVQKKTNLNDAIRVAVGKSKGKKIVVAAMDFAFIGGSMGAVVGEKIVRAANYSMKHNLPLIIISKSGGARMMEAAQSLMQLAKTSAKLEQLAKAKIPYISLCTDPTTGGTTASFAMLGDVNIAEPGALIGFAGPRVVKDTTGKDLPEGFQSAEFLKEHGFLDFITHRKELKDNINKYLDLILNRPLRA</sequence>
<dbReference type="GO" id="GO:0009317">
    <property type="term" value="C:acetyl-CoA carboxylase complex"/>
    <property type="evidence" value="ECO:0007669"/>
    <property type="project" value="InterPro"/>
</dbReference>
<dbReference type="PRINTS" id="PR01070">
    <property type="entry name" value="ACCCTRFRASEB"/>
</dbReference>
<reference evidence="7 8" key="1">
    <citation type="journal article" date="2014" name="Int. J. Syst. Evol. Microbiol.">
        <title>Complete genome sequence of Corynebacterium casei LMG S-19264T (=DSM 44701T), isolated from a smear-ripened cheese.</title>
        <authorList>
            <consortium name="US DOE Joint Genome Institute (JGI-PGF)"/>
            <person name="Walter F."/>
            <person name="Albersmeier A."/>
            <person name="Kalinowski J."/>
            <person name="Ruckert C."/>
        </authorList>
    </citation>
    <scope>NUCLEOTIDE SEQUENCE [LARGE SCALE GENOMIC DNA]</scope>
    <source>
        <strain evidence="7 8">CGMCC 1.12925</strain>
    </source>
</reference>
<evidence type="ECO:0000259" key="6">
    <source>
        <dbReference type="PROSITE" id="PS50980"/>
    </source>
</evidence>
<dbReference type="GO" id="GO:0016743">
    <property type="term" value="F:carboxyl- or carbamoyltransferase activity"/>
    <property type="evidence" value="ECO:0007669"/>
    <property type="project" value="UniProtKB-UniRule"/>
</dbReference>
<dbReference type="Proteomes" id="UP000599688">
    <property type="component" value="Unassembled WGS sequence"/>
</dbReference>
<keyword evidence="4" id="KW-0444">Lipid biosynthesis</keyword>
<dbReference type="HAMAP" id="MF_01395">
    <property type="entry name" value="AcetylCoA_CT_beta"/>
    <property type="match status" value="1"/>
</dbReference>
<comment type="pathway">
    <text evidence="4">Lipid metabolism; malonyl-CoA biosynthesis; malonyl-CoA from acetyl-CoA: step 1/1.</text>
</comment>
<keyword evidence="4" id="KW-0547">Nucleotide-binding</keyword>
<gene>
    <name evidence="4 7" type="primary">accD</name>
    <name evidence="7" type="ORF">GCM10010831_06400</name>
</gene>
<dbReference type="Pfam" id="PF01039">
    <property type="entry name" value="Carboxyl_trans"/>
    <property type="match status" value="1"/>
</dbReference>
<name>A0A916ZQB9_9FLAO</name>
<dbReference type="GO" id="GO:0003989">
    <property type="term" value="F:acetyl-CoA carboxylase activity"/>
    <property type="evidence" value="ECO:0007669"/>
    <property type="project" value="InterPro"/>
</dbReference>
<keyword evidence="2 4" id="KW-0276">Fatty acid metabolism</keyword>
<dbReference type="InterPro" id="IPR011762">
    <property type="entry name" value="COA_CT_N"/>
</dbReference>
<comment type="subcellular location">
    <subcellularLocation>
        <location evidence="4">Cytoplasm</location>
    </subcellularLocation>
</comment>
<keyword evidence="4" id="KW-0443">Lipid metabolism</keyword>
<feature type="domain" description="CoA carboxyltransferase N-terminal" evidence="6">
    <location>
        <begin position="24"/>
        <end position="285"/>
    </location>
</feature>
<dbReference type="InterPro" id="IPR029045">
    <property type="entry name" value="ClpP/crotonase-like_dom_sf"/>
</dbReference>
<dbReference type="PANTHER" id="PTHR42995:SF5">
    <property type="entry name" value="ACETYL-COENZYME A CARBOXYLASE CARBOXYL TRANSFERASE SUBUNIT BETA, CHLOROPLASTIC"/>
    <property type="match status" value="1"/>
</dbReference>
<protein>
    <recommendedName>
        <fullName evidence="4">Acetyl-coenzyme A carboxylase carboxyl transferase subunit beta</fullName>
        <shortName evidence="4">ACCase subunit beta</shortName>
        <shortName evidence="4">Acetyl-CoA carboxylase carboxyltransferase subunit beta</shortName>
        <ecNumber evidence="4">2.1.3.15</ecNumber>
    </recommendedName>
</protein>
<dbReference type="SUPFAM" id="SSF52096">
    <property type="entry name" value="ClpP/crotonase"/>
    <property type="match status" value="1"/>
</dbReference>
<evidence type="ECO:0000256" key="1">
    <source>
        <dbReference type="ARBA" id="ARBA00022679"/>
    </source>
</evidence>
<dbReference type="PANTHER" id="PTHR42995">
    <property type="entry name" value="ACETYL-COENZYME A CARBOXYLASE CARBOXYL TRANSFERASE SUBUNIT BETA, CHLOROPLASTIC"/>
    <property type="match status" value="1"/>
</dbReference>
<comment type="subunit">
    <text evidence="4">Acetyl-CoA carboxylase is a heterohexamer composed of biotin carboxyl carrier protein (AccB), biotin carboxylase (AccC) and two subunits each of ACCase subunit alpha (AccA) and ACCase subunit beta (AccD).</text>
</comment>
<proteinExistence type="inferred from homology"/>
<keyword evidence="4" id="KW-0963">Cytoplasm</keyword>
<organism evidence="7 8">
    <name type="scientific">Psychroflexus salis</name>
    <dbReference type="NCBI Taxonomy" id="1526574"/>
    <lineage>
        <taxon>Bacteria</taxon>
        <taxon>Pseudomonadati</taxon>
        <taxon>Bacteroidota</taxon>
        <taxon>Flavobacteriia</taxon>
        <taxon>Flavobacteriales</taxon>
        <taxon>Flavobacteriaceae</taxon>
        <taxon>Psychroflexus</taxon>
    </lineage>
</organism>
<dbReference type="InterPro" id="IPR000438">
    <property type="entry name" value="Acetyl_CoA_COase_Trfase_b_su"/>
</dbReference>
<evidence type="ECO:0000313" key="7">
    <source>
        <dbReference type="EMBL" id="GGE07561.1"/>
    </source>
</evidence>
<dbReference type="Gene3D" id="3.90.226.10">
    <property type="entry name" value="2-enoyl-CoA Hydratase, Chain A, domain 1"/>
    <property type="match status" value="1"/>
</dbReference>
<comment type="function">
    <text evidence="4">Component of the acetyl coenzyme A carboxylase (ACC) complex. Biotin carboxylase (BC) catalyzes the carboxylation of biotin on its carrier protein (BCCP) and then the CO(2) group is transferred by the transcarboxylase to acetyl-CoA to form malonyl-CoA.</text>
</comment>
<evidence type="ECO:0000256" key="4">
    <source>
        <dbReference type="HAMAP-Rule" id="MF_01395"/>
    </source>
</evidence>
<dbReference type="GO" id="GO:0006633">
    <property type="term" value="P:fatty acid biosynthetic process"/>
    <property type="evidence" value="ECO:0007669"/>
    <property type="project" value="UniProtKB-KW"/>
</dbReference>
<comment type="catalytic activity">
    <reaction evidence="4">
        <text>N(6)-carboxybiotinyl-L-lysyl-[protein] + acetyl-CoA = N(6)-biotinyl-L-lysyl-[protein] + malonyl-CoA</text>
        <dbReference type="Rhea" id="RHEA:54728"/>
        <dbReference type="Rhea" id="RHEA-COMP:10505"/>
        <dbReference type="Rhea" id="RHEA-COMP:10506"/>
        <dbReference type="ChEBI" id="CHEBI:57288"/>
        <dbReference type="ChEBI" id="CHEBI:57384"/>
        <dbReference type="ChEBI" id="CHEBI:83144"/>
        <dbReference type="ChEBI" id="CHEBI:83145"/>
        <dbReference type="EC" id="2.1.3.15"/>
    </reaction>
</comment>
<keyword evidence="3 4" id="KW-0275">Fatty acid biosynthesis</keyword>
<evidence type="ECO:0000256" key="5">
    <source>
        <dbReference type="SAM" id="MobiDB-lite"/>
    </source>
</evidence>
<keyword evidence="1 4" id="KW-0808">Transferase</keyword>
<dbReference type="PROSITE" id="PS50980">
    <property type="entry name" value="COA_CT_NTER"/>
    <property type="match status" value="1"/>
</dbReference>
<keyword evidence="8" id="KW-1185">Reference proteome</keyword>
<dbReference type="EC" id="2.1.3.15" evidence="4"/>
<dbReference type="RefSeq" id="WP_188405327.1">
    <property type="nucleotide sequence ID" value="NZ_BMGL01000003.1"/>
</dbReference>
<comment type="caution">
    <text evidence="7">The sequence shown here is derived from an EMBL/GenBank/DDBJ whole genome shotgun (WGS) entry which is preliminary data.</text>
</comment>
<comment type="similarity">
    <text evidence="4">Belongs to the AccD/PCCB family.</text>
</comment>
<feature type="region of interest" description="Disordered" evidence="5">
    <location>
        <begin position="1"/>
        <end position="23"/>
    </location>
</feature>
<dbReference type="EMBL" id="BMGL01000003">
    <property type="protein sequence ID" value="GGE07561.1"/>
    <property type="molecule type" value="Genomic_DNA"/>
</dbReference>
<evidence type="ECO:0000313" key="8">
    <source>
        <dbReference type="Proteomes" id="UP000599688"/>
    </source>
</evidence>
<evidence type="ECO:0000256" key="2">
    <source>
        <dbReference type="ARBA" id="ARBA00022832"/>
    </source>
</evidence>
<dbReference type="GO" id="GO:2001295">
    <property type="term" value="P:malonyl-CoA biosynthetic process"/>
    <property type="evidence" value="ECO:0007669"/>
    <property type="project" value="UniProtKB-UniRule"/>
</dbReference>